<protein>
    <submittedName>
        <fullName evidence="3">LLM class F420-dependent oxidoreductase</fullName>
    </submittedName>
</protein>
<evidence type="ECO:0000313" key="3">
    <source>
        <dbReference type="EMBL" id="QLL07388.1"/>
    </source>
</evidence>
<keyword evidence="1" id="KW-0560">Oxidoreductase</keyword>
<dbReference type="AlphaFoldDB" id="A0A7D6DY80"/>
<dbReference type="InterPro" id="IPR050564">
    <property type="entry name" value="F420-G6PD/mer"/>
</dbReference>
<reference evidence="3 4" key="2">
    <citation type="submission" date="2020-07" db="EMBL/GenBank/DDBJ databases">
        <authorList>
            <person name="Yu X."/>
        </authorList>
    </citation>
    <scope>NUCLEOTIDE SEQUENCE [LARGE SCALE GENOMIC DNA]</scope>
    <source>
        <strain evidence="4">24</strain>
    </source>
</reference>
<reference evidence="4" key="3">
    <citation type="submission" date="2023-07" db="EMBL/GenBank/DDBJ databases">
        <title>Description of Mycobacterium gordonae subsp. intergordonae subsp.nov. and Mycobacterium gordonae subsp. gordonae subsp. nov.</title>
        <authorList>
            <person name="Huang H."/>
        </authorList>
    </citation>
    <scope>NUCLEOTIDE SEQUENCE [LARGE SCALE GENOMIC DNA]</scope>
    <source>
        <strain evidence="4">24</strain>
    </source>
</reference>
<accession>A0A7D6DY80</accession>
<proteinExistence type="predicted"/>
<dbReference type="Pfam" id="PF00296">
    <property type="entry name" value="Bac_luciferase"/>
    <property type="match status" value="1"/>
</dbReference>
<dbReference type="SUPFAM" id="SSF51679">
    <property type="entry name" value="Bacterial luciferase-like"/>
    <property type="match status" value="1"/>
</dbReference>
<dbReference type="CDD" id="cd01097">
    <property type="entry name" value="Tetrahydromethanopterin_reductase"/>
    <property type="match status" value="1"/>
</dbReference>
<gene>
    <name evidence="3" type="ORF">H0P51_27770</name>
</gene>
<dbReference type="Gene3D" id="3.20.20.30">
    <property type="entry name" value="Luciferase-like domain"/>
    <property type="match status" value="1"/>
</dbReference>
<evidence type="ECO:0000313" key="4">
    <source>
        <dbReference type="Proteomes" id="UP000510682"/>
    </source>
</evidence>
<dbReference type="Proteomes" id="UP000510682">
    <property type="component" value="Chromosome"/>
</dbReference>
<dbReference type="KEGG" id="mgor:H0P51_27770"/>
<dbReference type="InterPro" id="IPR011251">
    <property type="entry name" value="Luciferase-like_dom"/>
</dbReference>
<organism evidence="3 4">
    <name type="scientific">Mycobacterium vicinigordonae</name>
    <dbReference type="NCBI Taxonomy" id="1719132"/>
    <lineage>
        <taxon>Bacteria</taxon>
        <taxon>Bacillati</taxon>
        <taxon>Actinomycetota</taxon>
        <taxon>Actinomycetes</taxon>
        <taxon>Mycobacteriales</taxon>
        <taxon>Mycobacteriaceae</taxon>
        <taxon>Mycobacterium</taxon>
    </lineage>
</organism>
<reference evidence="4" key="1">
    <citation type="submission" date="2020-07" db="EMBL/GenBank/DDBJ databases">
        <title>Description of Mycobacterium gordonae subsp. intergordonae subsp.nov. and Mycobacterium gordonae subsp. gordonae subsp. nov.</title>
        <authorList>
            <person name="Yu X."/>
        </authorList>
    </citation>
    <scope>NUCLEOTIDE SEQUENCE [LARGE SCALE GENOMIC DNA]</scope>
    <source>
        <strain evidence="4">24</strain>
    </source>
</reference>
<dbReference type="EMBL" id="CP059165">
    <property type="protein sequence ID" value="QLL07388.1"/>
    <property type="molecule type" value="Genomic_DNA"/>
</dbReference>
<dbReference type="InterPro" id="IPR019951">
    <property type="entry name" value="F420_OxRdatse_Rv3520c_pred"/>
</dbReference>
<dbReference type="PANTHER" id="PTHR43244:SF1">
    <property type="entry name" value="5,10-METHYLENETETRAHYDROMETHANOPTERIN REDUCTASE"/>
    <property type="match status" value="1"/>
</dbReference>
<dbReference type="RefSeq" id="WP_180915962.1">
    <property type="nucleotide sequence ID" value="NZ_CP059165.1"/>
</dbReference>
<dbReference type="GO" id="GO:0016705">
    <property type="term" value="F:oxidoreductase activity, acting on paired donors, with incorporation or reduction of molecular oxygen"/>
    <property type="evidence" value="ECO:0007669"/>
    <property type="project" value="InterPro"/>
</dbReference>
<dbReference type="PANTHER" id="PTHR43244">
    <property type="match status" value="1"/>
</dbReference>
<evidence type="ECO:0000259" key="2">
    <source>
        <dbReference type="Pfam" id="PF00296"/>
    </source>
</evidence>
<sequence>MQLGTTVSYAGNVRETIERVRTFEKAGLDVAWVAEAYGYDAVTMMGYLAARTERVQIGSGILPLYSRSPALLAQTAAGLDHLSDGRALLGLGASGPQVVEGWHGAVYDRPLERTREIIEICRRVWRREVLRNEGIYPIPLPSGQGTGLGKPLKIINCPIRPSIPIFVAALGAKNVQLAAEVADGWLPTMFVPEYVDQIWGEALRRGLAARAEELSPLRIAAGGPLAIGEDVTDLRNRLRAELALYIGGMGARKRNFYFNIAAKLGHEGAAARIQDLYLAGLKDEAAAAVPAELLEGMSLIGPRGYVKERLAAYRQAGVTILNVHPIGPDPVGDLERLRSWL</sequence>
<feature type="domain" description="Luciferase-like" evidence="2">
    <location>
        <begin position="6"/>
        <end position="319"/>
    </location>
</feature>
<keyword evidence="4" id="KW-1185">Reference proteome</keyword>
<evidence type="ECO:0000256" key="1">
    <source>
        <dbReference type="ARBA" id="ARBA00023002"/>
    </source>
</evidence>
<dbReference type="InterPro" id="IPR036661">
    <property type="entry name" value="Luciferase-like_sf"/>
</dbReference>
<name>A0A7D6DY80_9MYCO</name>
<dbReference type="NCBIfam" id="TIGR03559">
    <property type="entry name" value="F420_Rv3520c"/>
    <property type="match status" value="1"/>
</dbReference>